<protein>
    <recommendedName>
        <fullName evidence="4">Gliding motility-associated C-terminal domain-containing protein</fullName>
    </recommendedName>
</protein>
<reference evidence="2" key="2">
    <citation type="submission" date="2020-09" db="EMBL/GenBank/DDBJ databases">
        <authorList>
            <person name="Sun Q."/>
            <person name="Zhou Y."/>
        </authorList>
    </citation>
    <scope>NUCLEOTIDE SEQUENCE</scope>
    <source>
        <strain evidence="2">CGMCC 1.15448</strain>
    </source>
</reference>
<organism evidence="2 3">
    <name type="scientific">Puia dinghuensis</name>
    <dbReference type="NCBI Taxonomy" id="1792502"/>
    <lineage>
        <taxon>Bacteria</taxon>
        <taxon>Pseudomonadati</taxon>
        <taxon>Bacteroidota</taxon>
        <taxon>Chitinophagia</taxon>
        <taxon>Chitinophagales</taxon>
        <taxon>Chitinophagaceae</taxon>
        <taxon>Puia</taxon>
    </lineage>
</organism>
<dbReference type="Gene3D" id="2.60.40.10">
    <property type="entry name" value="Immunoglobulins"/>
    <property type="match status" value="1"/>
</dbReference>
<accession>A0A8J2XQN4</accession>
<dbReference type="NCBIfam" id="TIGR04131">
    <property type="entry name" value="Bac_Flav_CTERM"/>
    <property type="match status" value="1"/>
</dbReference>
<proteinExistence type="predicted"/>
<comment type="caution">
    <text evidence="2">The sequence shown here is derived from an EMBL/GenBank/DDBJ whole genome shotgun (WGS) entry which is preliminary data.</text>
</comment>
<name>A0A8J2XQN4_9BACT</name>
<dbReference type="AlphaFoldDB" id="A0A8J2XQN4"/>
<sequence>MTKTLFYLIFLHGCVLFSHAVSGQCGYKATLRTNKDYCVGSALIVTSTHALQKITWYQNGRPVSTVTGTQSLSTKPVQIPIFLAVDSIHSDLGDLRLGTDDSDNIYILYDFHLLLKTTVLGKSSEIADITVARSDGTSTGMSVDAAGNVFIATWNTLFSRDTTLVWKVPAGSVSLRTPDIPSVMPVSAIPHDSTPASSIFVDCQKNIYLYNPNKGEMYRYTPGAATATIIENGFGSWANCSAYGWGYGAIHMDQAGKLFFRMGNSVMELAPGAAAPTVAVPGKCTWDYSRLISEFYLDGNDTIYLSGFNYYTNTAFVEKWAPGAAAGQQLFSFSLQKNTSGLIPITMDSHGNIFLGYNNSSVGTPGPNLYEYKRTTSIDSAFTPTDTGSYYAVVTDIQGYTVTSDTFHVNAPSTGPPSISIAATATSTPVCTPIRFTATPINPGTAPVYQWQVSGVAVGGDSTTYSNNLFANGDQVYCIMTAQAGCAGPVADTSNIITLSIDPRGSASVTIAAAPKTNICKGQSVTFTATVMNGSANPVFQWLLNGDSTGDDSSTFARSNFSNKDVVTCLITSDDVCGLAKSNSIPVTVSIPPVIQPGQIFTIPYGGSLTLDPVISGTVDTWAWSPGSWLSDSTIANPVADPPSTITYTLMVQANGGCGDTATVLVDVFTPLALPNAFTPNGDGRNDRFYVLGGPVNSVVETFAVFNRWGQAVFRAHNVAPGDASVGWDGRINGSFVPPGTYVYVVVMRFATGSRQTYKGTVEVIR</sequence>
<keyword evidence="3" id="KW-1185">Reference proteome</keyword>
<dbReference type="InterPro" id="IPR026341">
    <property type="entry name" value="T9SS_type_B"/>
</dbReference>
<dbReference type="Proteomes" id="UP000607559">
    <property type="component" value="Unassembled WGS sequence"/>
</dbReference>
<evidence type="ECO:0000256" key="1">
    <source>
        <dbReference type="SAM" id="SignalP"/>
    </source>
</evidence>
<evidence type="ECO:0008006" key="4">
    <source>
        <dbReference type="Google" id="ProtNLM"/>
    </source>
</evidence>
<keyword evidence="1" id="KW-0732">Signal</keyword>
<dbReference type="EMBL" id="BMJC01000001">
    <property type="protein sequence ID" value="GGA85760.1"/>
    <property type="molecule type" value="Genomic_DNA"/>
</dbReference>
<dbReference type="InterPro" id="IPR013783">
    <property type="entry name" value="Ig-like_fold"/>
</dbReference>
<evidence type="ECO:0000313" key="2">
    <source>
        <dbReference type="EMBL" id="GGA85760.1"/>
    </source>
</evidence>
<evidence type="ECO:0000313" key="3">
    <source>
        <dbReference type="Proteomes" id="UP000607559"/>
    </source>
</evidence>
<gene>
    <name evidence="2" type="ORF">GCM10011511_06000</name>
</gene>
<reference evidence="2" key="1">
    <citation type="journal article" date="2014" name="Int. J. Syst. Evol. Microbiol.">
        <title>Complete genome sequence of Corynebacterium casei LMG S-19264T (=DSM 44701T), isolated from a smear-ripened cheese.</title>
        <authorList>
            <consortium name="US DOE Joint Genome Institute (JGI-PGF)"/>
            <person name="Walter F."/>
            <person name="Albersmeier A."/>
            <person name="Kalinowski J."/>
            <person name="Ruckert C."/>
        </authorList>
    </citation>
    <scope>NUCLEOTIDE SEQUENCE</scope>
    <source>
        <strain evidence="2">CGMCC 1.15448</strain>
    </source>
</reference>
<feature type="chain" id="PRO_5035162119" description="Gliding motility-associated C-terminal domain-containing protein" evidence="1">
    <location>
        <begin position="21"/>
        <end position="766"/>
    </location>
</feature>
<dbReference type="RefSeq" id="WP_188928407.1">
    <property type="nucleotide sequence ID" value="NZ_BMJC01000001.1"/>
</dbReference>
<feature type="signal peptide" evidence="1">
    <location>
        <begin position="1"/>
        <end position="20"/>
    </location>
</feature>
<dbReference type="Pfam" id="PF13585">
    <property type="entry name" value="CHU_C"/>
    <property type="match status" value="1"/>
</dbReference>